<sequence>MPPRPSTRGPRSRGARRCRPRRNVFILTHRVEPGKLEAFKEYFATYCAEIVEPQEPRLHSFYGYAAAESDLVTIVQVHPDADSMATHLKVGAEHFGEAYAEYLEAGPELQIYGNLTEELIRTISTVAQLDGDDERVTIREPFTGFDRLPQR</sequence>
<evidence type="ECO:0008006" key="2">
    <source>
        <dbReference type="Google" id="ProtNLM"/>
    </source>
</evidence>
<dbReference type="SUPFAM" id="SSF54909">
    <property type="entry name" value="Dimeric alpha+beta barrel"/>
    <property type="match status" value="1"/>
</dbReference>
<name>A0AAU7T7Q1_9ACTN</name>
<dbReference type="AlphaFoldDB" id="A0AAU7T7Q1"/>
<reference evidence="1" key="1">
    <citation type="submission" date="2024-06" db="EMBL/GenBank/DDBJ databases">
        <title>Kribbella sp. strain HUAS MG21 genome sequences.</title>
        <authorList>
            <person name="Mo P."/>
        </authorList>
    </citation>
    <scope>NUCLEOTIDE SEQUENCE</scope>
    <source>
        <strain evidence="1">HUAS MG21</strain>
    </source>
</reference>
<organism evidence="1">
    <name type="scientific">Kribbella sp. HUAS MG21</name>
    <dbReference type="NCBI Taxonomy" id="3160966"/>
    <lineage>
        <taxon>Bacteria</taxon>
        <taxon>Bacillati</taxon>
        <taxon>Actinomycetota</taxon>
        <taxon>Actinomycetes</taxon>
        <taxon>Propionibacteriales</taxon>
        <taxon>Kribbellaceae</taxon>
        <taxon>Kribbella</taxon>
    </lineage>
</organism>
<protein>
    <recommendedName>
        <fullName evidence="2">Antibiotic biosynthesis monooxygenase</fullName>
    </recommendedName>
</protein>
<dbReference type="Gene3D" id="3.30.70.100">
    <property type="match status" value="1"/>
</dbReference>
<proteinExistence type="predicted"/>
<dbReference type="InterPro" id="IPR011008">
    <property type="entry name" value="Dimeric_a/b-barrel"/>
</dbReference>
<gene>
    <name evidence="1" type="ORF">ABN611_29880</name>
</gene>
<accession>A0AAU7T7Q1</accession>
<dbReference type="RefSeq" id="WP_350275602.1">
    <property type="nucleotide sequence ID" value="NZ_CP158165.1"/>
</dbReference>
<dbReference type="EMBL" id="CP158165">
    <property type="protein sequence ID" value="XBV22762.1"/>
    <property type="molecule type" value="Genomic_DNA"/>
</dbReference>
<evidence type="ECO:0000313" key="1">
    <source>
        <dbReference type="EMBL" id="XBV22762.1"/>
    </source>
</evidence>